<organism evidence="1">
    <name type="scientific">Aphanomyces astaci</name>
    <name type="common">Crayfish plague agent</name>
    <dbReference type="NCBI Taxonomy" id="112090"/>
    <lineage>
        <taxon>Eukaryota</taxon>
        <taxon>Sar</taxon>
        <taxon>Stramenopiles</taxon>
        <taxon>Oomycota</taxon>
        <taxon>Saprolegniomycetes</taxon>
        <taxon>Saprolegniales</taxon>
        <taxon>Verrucalvaceae</taxon>
        <taxon>Aphanomyces</taxon>
    </lineage>
</organism>
<protein>
    <submittedName>
        <fullName evidence="1">Uncharacterized protein</fullName>
    </submittedName>
</protein>
<evidence type="ECO:0000313" key="1">
    <source>
        <dbReference type="EMBL" id="ETV70317.1"/>
    </source>
</evidence>
<name>W4FS66_APHAT</name>
<gene>
    <name evidence="1" type="ORF">H257_14017</name>
</gene>
<sequence>MLFMYLPKSTMPRKHNNASAVDVVAAPKRRVPPKPKSLKDRIVSIVIESSIMLGAPTIKKKLVHDFGLVNSKAFNTNVNKALKELDDDDDRKDFGKCGGSYHAGPTSAAYLAHVAKEQEAGQLEAYKREGRVLCCHCNQWTLNEFIREDYVARGAECLCCGCNKTYFTWISDGYTEGHEVEYRFGDGREEYKQILH</sequence>
<dbReference type="EMBL" id="KI913166">
    <property type="protein sequence ID" value="ETV70317.1"/>
    <property type="molecule type" value="Genomic_DNA"/>
</dbReference>
<proteinExistence type="predicted"/>
<dbReference type="VEuPathDB" id="FungiDB:H257_14017"/>
<reference evidence="1" key="1">
    <citation type="submission" date="2013-12" db="EMBL/GenBank/DDBJ databases">
        <title>The Genome Sequence of Aphanomyces astaci APO3.</title>
        <authorList>
            <consortium name="The Broad Institute Genomics Platform"/>
            <person name="Russ C."/>
            <person name="Tyler B."/>
            <person name="van West P."/>
            <person name="Dieguez-Uribeondo J."/>
            <person name="Young S.K."/>
            <person name="Zeng Q."/>
            <person name="Gargeya S."/>
            <person name="Fitzgerald M."/>
            <person name="Abouelleil A."/>
            <person name="Alvarado L."/>
            <person name="Chapman S.B."/>
            <person name="Gainer-Dewar J."/>
            <person name="Goldberg J."/>
            <person name="Griggs A."/>
            <person name="Gujja S."/>
            <person name="Hansen M."/>
            <person name="Howarth C."/>
            <person name="Imamovic A."/>
            <person name="Ireland A."/>
            <person name="Larimer J."/>
            <person name="McCowan C."/>
            <person name="Murphy C."/>
            <person name="Pearson M."/>
            <person name="Poon T.W."/>
            <person name="Priest M."/>
            <person name="Roberts A."/>
            <person name="Saif S."/>
            <person name="Shea T."/>
            <person name="Sykes S."/>
            <person name="Wortman J."/>
            <person name="Nusbaum C."/>
            <person name="Birren B."/>
        </authorList>
    </citation>
    <scope>NUCLEOTIDE SEQUENCE [LARGE SCALE GENOMIC DNA]</scope>
    <source>
        <strain evidence="1">APO3</strain>
    </source>
</reference>
<dbReference type="OrthoDB" id="69759at2759"/>
<dbReference type="GeneID" id="20816013"/>
<dbReference type="RefSeq" id="XP_009840029.1">
    <property type="nucleotide sequence ID" value="XM_009841727.1"/>
</dbReference>
<accession>W4FS66</accession>
<dbReference type="AlphaFoldDB" id="W4FS66"/>